<dbReference type="InParanoid" id="D8LYG7"/>
<reference evidence="1" key="1">
    <citation type="submission" date="2010-02" db="EMBL/GenBank/DDBJ databases">
        <title>Sequencing and annotation of the Blastocystis hominis genome.</title>
        <authorList>
            <person name="Wincker P."/>
        </authorList>
    </citation>
    <scope>NUCLEOTIDE SEQUENCE</scope>
    <source>
        <strain evidence="1">Singapore isolate B</strain>
    </source>
</reference>
<dbReference type="EMBL" id="FN668639">
    <property type="protein sequence ID" value="CBK20622.2"/>
    <property type="molecule type" value="Genomic_DNA"/>
</dbReference>
<protein>
    <submittedName>
        <fullName evidence="1">Uncharacterized protein</fullName>
    </submittedName>
</protein>
<dbReference type="GeneID" id="24918210"/>
<dbReference type="PANTHER" id="PTHR36987">
    <property type="entry name" value="NADH DEHYDROGENASE [UBIQUINONE] 1 BETA SUBCOMPLEX SUBUNIT 2-LIKE"/>
    <property type="match status" value="1"/>
</dbReference>
<proteinExistence type="predicted"/>
<dbReference type="AlphaFoldDB" id="D8LYG7"/>
<accession>D8LYG7</accession>
<dbReference type="GO" id="GO:0045271">
    <property type="term" value="C:respiratory chain complex I"/>
    <property type="evidence" value="ECO:0007669"/>
    <property type="project" value="InterPro"/>
</dbReference>
<dbReference type="PANTHER" id="PTHR36987:SF1">
    <property type="entry name" value="NADH DEHYDROGENASE [UBIQUINONE] 1 BETA SUBCOMPLEX SUBUNIT 2"/>
    <property type="match status" value="1"/>
</dbReference>
<evidence type="ECO:0000313" key="1">
    <source>
        <dbReference type="EMBL" id="CBK20622.2"/>
    </source>
</evidence>
<dbReference type="GO" id="GO:0005743">
    <property type="term" value="C:mitochondrial inner membrane"/>
    <property type="evidence" value="ECO:0007669"/>
    <property type="project" value="InterPro"/>
</dbReference>
<organism evidence="1">
    <name type="scientific">Blastocystis hominis</name>
    <dbReference type="NCBI Taxonomy" id="12968"/>
    <lineage>
        <taxon>Eukaryota</taxon>
        <taxon>Sar</taxon>
        <taxon>Stramenopiles</taxon>
        <taxon>Bigyra</taxon>
        <taxon>Opalozoa</taxon>
        <taxon>Opalinata</taxon>
        <taxon>Blastocystidae</taxon>
        <taxon>Blastocystis</taxon>
    </lineage>
</organism>
<dbReference type="InterPro" id="IPR044980">
    <property type="entry name" value="NDUFB2_plant/fungi"/>
</dbReference>
<name>D8LYG7_BLAHO</name>
<keyword evidence="2" id="KW-1185">Reference proteome</keyword>
<gene>
    <name evidence="1" type="ORF">GSBLH_T00000923001</name>
</gene>
<dbReference type="OrthoDB" id="531564at2759"/>
<dbReference type="Pfam" id="PF14813">
    <property type="entry name" value="NADH_B2"/>
    <property type="match status" value="1"/>
</dbReference>
<dbReference type="Proteomes" id="UP000008312">
    <property type="component" value="Unassembled WGS sequence"/>
</dbReference>
<evidence type="ECO:0000313" key="2">
    <source>
        <dbReference type="Proteomes" id="UP000008312"/>
    </source>
</evidence>
<sequence length="77" mass="9162">MQQILRSLGGVSMRRSTQLVSRRLASTSGEWAPPHVNRMHKILGTVCETTMWLWIFWRAKHDWREFLGLEHPWEGHH</sequence>
<dbReference type="InterPro" id="IPR026627">
    <property type="entry name" value="NDUFB2_animal"/>
</dbReference>
<dbReference type="RefSeq" id="XP_012894670.1">
    <property type="nucleotide sequence ID" value="XM_013039216.1"/>
</dbReference>